<name>A0ACB6S8F6_9PLEO</name>
<comment type="caution">
    <text evidence="1">The sequence shown here is derived from an EMBL/GenBank/DDBJ whole genome shotgun (WGS) entry which is preliminary data.</text>
</comment>
<proteinExistence type="predicted"/>
<dbReference type="EMBL" id="MU006708">
    <property type="protein sequence ID" value="KAF2629860.1"/>
    <property type="molecule type" value="Genomic_DNA"/>
</dbReference>
<accession>A0ACB6S8F6</accession>
<sequence length="231" mass="26462">MHPLLPSDDNIAIIYSATKGLCGTRKLMVDLYVWKVAGQWVKNHINGYLPYSTEFFSDLAVAFLDQRKDRSKTVNMEKEVSEYYDSTRERPIRGTSPPQTPGSFPHSPSKANNESFGNDMLTIHVSAGDQRQTFTTYKSILVERSIYFAELTTSNPETKTIEPPTDDPRIFNLCFQLICFWRIPSRKDKHVGGETYLKEYTLLCKLYLLSHKVHDRNAKNATLNAIRAKCE</sequence>
<dbReference type="Proteomes" id="UP000799754">
    <property type="component" value="Unassembled WGS sequence"/>
</dbReference>
<keyword evidence="2" id="KW-1185">Reference proteome</keyword>
<evidence type="ECO:0000313" key="1">
    <source>
        <dbReference type="EMBL" id="KAF2629860.1"/>
    </source>
</evidence>
<gene>
    <name evidence="1" type="ORF">BU25DRAFT_484889</name>
</gene>
<protein>
    <submittedName>
        <fullName evidence="1">Uncharacterized protein</fullName>
    </submittedName>
</protein>
<reference evidence="1" key="1">
    <citation type="journal article" date="2020" name="Stud. Mycol.">
        <title>101 Dothideomycetes genomes: a test case for predicting lifestyles and emergence of pathogens.</title>
        <authorList>
            <person name="Haridas S."/>
            <person name="Albert R."/>
            <person name="Binder M."/>
            <person name="Bloem J."/>
            <person name="Labutti K."/>
            <person name="Salamov A."/>
            <person name="Andreopoulos B."/>
            <person name="Baker S."/>
            <person name="Barry K."/>
            <person name="Bills G."/>
            <person name="Bluhm B."/>
            <person name="Cannon C."/>
            <person name="Castanera R."/>
            <person name="Culley D."/>
            <person name="Daum C."/>
            <person name="Ezra D."/>
            <person name="Gonzalez J."/>
            <person name="Henrissat B."/>
            <person name="Kuo A."/>
            <person name="Liang C."/>
            <person name="Lipzen A."/>
            <person name="Lutzoni F."/>
            <person name="Magnuson J."/>
            <person name="Mondo S."/>
            <person name="Nolan M."/>
            <person name="Ohm R."/>
            <person name="Pangilinan J."/>
            <person name="Park H.-J."/>
            <person name="Ramirez L."/>
            <person name="Alfaro M."/>
            <person name="Sun H."/>
            <person name="Tritt A."/>
            <person name="Yoshinaga Y."/>
            <person name="Zwiers L.-H."/>
            <person name="Turgeon B."/>
            <person name="Goodwin S."/>
            <person name="Spatafora J."/>
            <person name="Crous P."/>
            <person name="Grigoriev I."/>
        </authorList>
    </citation>
    <scope>NUCLEOTIDE SEQUENCE</scope>
    <source>
        <strain evidence="1">CBS 525.71</strain>
    </source>
</reference>
<evidence type="ECO:0000313" key="2">
    <source>
        <dbReference type="Proteomes" id="UP000799754"/>
    </source>
</evidence>
<organism evidence="1 2">
    <name type="scientific">Macroventuria anomochaeta</name>
    <dbReference type="NCBI Taxonomy" id="301207"/>
    <lineage>
        <taxon>Eukaryota</taxon>
        <taxon>Fungi</taxon>
        <taxon>Dikarya</taxon>
        <taxon>Ascomycota</taxon>
        <taxon>Pezizomycotina</taxon>
        <taxon>Dothideomycetes</taxon>
        <taxon>Pleosporomycetidae</taxon>
        <taxon>Pleosporales</taxon>
        <taxon>Pleosporineae</taxon>
        <taxon>Didymellaceae</taxon>
        <taxon>Macroventuria</taxon>
    </lineage>
</organism>